<protein>
    <recommendedName>
        <fullName evidence="2">Tail tubular protein A</fullName>
    </recommendedName>
</protein>
<dbReference type="InterPro" id="IPR033767">
    <property type="entry name" value="Tail_Gp11"/>
</dbReference>
<name>A0A1W6US46_VIBAL</name>
<accession>A0A1W6US46</accession>
<reference evidence="1" key="1">
    <citation type="submission" date="2016-10" db="EMBL/GenBank/DDBJ databases">
        <title>The High Quality Genome of Vibrio alginolyticus K01M1.</title>
        <authorList>
            <person name="Wendling C."/>
            <person name="Chibani C.M."/>
            <person name="Hertel R."/>
            <person name="Sproer C."/>
            <person name="Bunk B."/>
            <person name="Overmann J."/>
            <person name="Roth O."/>
            <person name="Liesegang H."/>
        </authorList>
    </citation>
    <scope>NUCLEOTIDE SEQUENCE</scope>
    <source>
        <strain evidence="1">K05K4</strain>
    </source>
</reference>
<dbReference type="AlphaFoldDB" id="A0A1W6US46"/>
<organism evidence="1">
    <name type="scientific">Vibrio alginolyticus</name>
    <dbReference type="NCBI Taxonomy" id="663"/>
    <lineage>
        <taxon>Bacteria</taxon>
        <taxon>Pseudomonadati</taxon>
        <taxon>Pseudomonadota</taxon>
        <taxon>Gammaproteobacteria</taxon>
        <taxon>Vibrionales</taxon>
        <taxon>Vibrionaceae</taxon>
        <taxon>Vibrio</taxon>
    </lineage>
</organism>
<proteinExistence type="predicted"/>
<evidence type="ECO:0008006" key="2">
    <source>
        <dbReference type="Google" id="ProtNLM"/>
    </source>
</evidence>
<dbReference type="RefSeq" id="WP_015727771.1">
    <property type="nucleotide sequence ID" value="NZ_CP017890.1"/>
</dbReference>
<gene>
    <name evidence="1" type="ORF">K05K4_39820</name>
</gene>
<evidence type="ECO:0000313" key="1">
    <source>
        <dbReference type="EMBL" id="ARP20706.1"/>
    </source>
</evidence>
<dbReference type="EMBL" id="CP017903">
    <property type="protein sequence ID" value="ARP20706.1"/>
    <property type="molecule type" value="Genomic_DNA"/>
</dbReference>
<sequence length="195" mass="22500">MSANNLTALYPTSYLEAVNELLAAIGEAPVNSIGTGLSESRLAQLTLDRVSRRVQKRGWWFNTETMQFVPNAQGEIVLPRNTLSIQTQSGRYTYRNYKLYDKLNNTFYFHTPIYITLILALDWDSLPETARNFIVLKASQRFQTETVGSAQANAELREEVHQAYIELNEEEMEAGNYNHFENAELMQDAYLYRRQ</sequence>
<dbReference type="Pfam" id="PF17212">
    <property type="entry name" value="Tube"/>
    <property type="match status" value="1"/>
</dbReference>